<evidence type="ECO:0000256" key="4">
    <source>
        <dbReference type="SAM" id="MobiDB-lite"/>
    </source>
</evidence>
<dbReference type="SMART" id="SM00398">
    <property type="entry name" value="HMG"/>
    <property type="match status" value="1"/>
</dbReference>
<feature type="compositionally biased region" description="Polar residues" evidence="4">
    <location>
        <begin position="347"/>
        <end position="363"/>
    </location>
</feature>
<keyword evidence="1 3" id="KW-0238">DNA-binding</keyword>
<keyword evidence="2" id="KW-0804">Transcription</keyword>
<dbReference type="PANTHER" id="PTHR10270:SF161">
    <property type="entry name" value="SEX-DETERMINING REGION Y PROTEIN"/>
    <property type="match status" value="1"/>
</dbReference>
<feature type="domain" description="HMG box" evidence="5">
    <location>
        <begin position="83"/>
        <end position="151"/>
    </location>
</feature>
<feature type="compositionally biased region" description="Polar residues" evidence="4">
    <location>
        <begin position="303"/>
        <end position="314"/>
    </location>
</feature>
<name>A0A8H6HSP4_9AGAR</name>
<dbReference type="GO" id="GO:0005634">
    <property type="term" value="C:nucleus"/>
    <property type="evidence" value="ECO:0007669"/>
    <property type="project" value="UniProtKB-UniRule"/>
</dbReference>
<organism evidence="6 7">
    <name type="scientific">Ephemerocybe angulata</name>
    <dbReference type="NCBI Taxonomy" id="980116"/>
    <lineage>
        <taxon>Eukaryota</taxon>
        <taxon>Fungi</taxon>
        <taxon>Dikarya</taxon>
        <taxon>Basidiomycota</taxon>
        <taxon>Agaricomycotina</taxon>
        <taxon>Agaricomycetes</taxon>
        <taxon>Agaricomycetidae</taxon>
        <taxon>Agaricales</taxon>
        <taxon>Agaricineae</taxon>
        <taxon>Psathyrellaceae</taxon>
        <taxon>Ephemerocybe</taxon>
    </lineage>
</organism>
<feature type="compositionally biased region" description="Polar residues" evidence="4">
    <location>
        <begin position="18"/>
        <end position="28"/>
    </location>
</feature>
<dbReference type="Pfam" id="PF00505">
    <property type="entry name" value="HMG_box"/>
    <property type="match status" value="1"/>
</dbReference>
<gene>
    <name evidence="6" type="ORF">DFP72DRAFT_905945</name>
</gene>
<feature type="region of interest" description="Disordered" evidence="4">
    <location>
        <begin position="415"/>
        <end position="440"/>
    </location>
</feature>
<reference evidence="6 7" key="1">
    <citation type="submission" date="2020-07" db="EMBL/GenBank/DDBJ databases">
        <title>Comparative genomics of pyrophilous fungi reveals a link between fire events and developmental genes.</title>
        <authorList>
            <consortium name="DOE Joint Genome Institute"/>
            <person name="Steindorff A.S."/>
            <person name="Carver A."/>
            <person name="Calhoun S."/>
            <person name="Stillman K."/>
            <person name="Liu H."/>
            <person name="Lipzen A."/>
            <person name="Pangilinan J."/>
            <person name="Labutti K."/>
            <person name="Bruns T.D."/>
            <person name="Grigoriev I.V."/>
        </authorList>
    </citation>
    <scope>NUCLEOTIDE SEQUENCE [LARGE SCALE GENOMIC DNA]</scope>
    <source>
        <strain evidence="6 7">CBS 144469</strain>
    </source>
</reference>
<feature type="compositionally biased region" description="Low complexity" evidence="4">
    <location>
        <begin position="364"/>
        <end position="376"/>
    </location>
</feature>
<dbReference type="PANTHER" id="PTHR10270">
    <property type="entry name" value="SOX TRANSCRIPTION FACTOR"/>
    <property type="match status" value="1"/>
</dbReference>
<protein>
    <recommendedName>
        <fullName evidence="5">HMG box domain-containing protein</fullName>
    </recommendedName>
</protein>
<feature type="compositionally biased region" description="Low complexity" evidence="4">
    <location>
        <begin position="266"/>
        <end position="285"/>
    </location>
</feature>
<dbReference type="Gene3D" id="1.10.30.10">
    <property type="entry name" value="High mobility group box domain"/>
    <property type="match status" value="1"/>
</dbReference>
<feature type="compositionally biased region" description="Low complexity" evidence="4">
    <location>
        <begin position="418"/>
        <end position="440"/>
    </location>
</feature>
<feature type="region of interest" description="Disordered" evidence="4">
    <location>
        <begin position="149"/>
        <end position="376"/>
    </location>
</feature>
<evidence type="ECO:0000259" key="5">
    <source>
        <dbReference type="PROSITE" id="PS50118"/>
    </source>
</evidence>
<proteinExistence type="predicted"/>
<evidence type="ECO:0000313" key="6">
    <source>
        <dbReference type="EMBL" id="KAF6752051.1"/>
    </source>
</evidence>
<feature type="compositionally biased region" description="Polar residues" evidence="4">
    <location>
        <begin position="226"/>
        <end position="237"/>
    </location>
</feature>
<dbReference type="Proteomes" id="UP000521943">
    <property type="component" value="Unassembled WGS sequence"/>
</dbReference>
<dbReference type="AlphaFoldDB" id="A0A8H6HSP4"/>
<accession>A0A8H6HSP4</accession>
<feature type="DNA-binding region" description="HMG box" evidence="3">
    <location>
        <begin position="83"/>
        <end position="151"/>
    </location>
</feature>
<dbReference type="GO" id="GO:0001228">
    <property type="term" value="F:DNA-binding transcription activator activity, RNA polymerase II-specific"/>
    <property type="evidence" value="ECO:0007669"/>
    <property type="project" value="TreeGrafter"/>
</dbReference>
<keyword evidence="3" id="KW-0539">Nucleus</keyword>
<feature type="region of interest" description="Disordered" evidence="4">
    <location>
        <begin position="1"/>
        <end position="52"/>
    </location>
</feature>
<sequence>MDRYPSYSRQPYAAAASTRASQRGSRASSYREPEIHDDRGSVSGSEDGNYALFQDPVKHDGDHEHDGHDLALTSQTLNADGTPKRPMNAFMIFARRRRPQVSAENQAMRTGEISKLLSKEWSAMPSSEKQFYQDQAKMLKDTFNTKYPDYVYRRRPNNSRRRRRSDALRPDGGEVGDDGAPIGDFESPTDGDEHVDGASDSSYSRGSHEPPTFGEPLKYPAGPPISRSSTHPFQSNHPLYRNGDSRLPYPIPSSDRLSHHGLSHRLSNPSLNYSLSSSSSSSYPPGVGTSQSWNSRLDRGPTGWSSERSPPSLKTGNYGGSSGGGWNSGLSTSASSSSNYQGSSSNFPTLNTPFYPSQSSMTEYSGGDSSGSASSQYDGAVTLQPVERSHYDSRGTSLLEPLTYPAGRNMSRVLPPISGYTSSHLSSTSPSMSSQYWSRS</sequence>
<feature type="compositionally biased region" description="Gly residues" evidence="4">
    <location>
        <begin position="317"/>
        <end position="327"/>
    </location>
</feature>
<comment type="caution">
    <text evidence="6">The sequence shown here is derived from an EMBL/GenBank/DDBJ whole genome shotgun (WGS) entry which is preliminary data.</text>
</comment>
<keyword evidence="7" id="KW-1185">Reference proteome</keyword>
<evidence type="ECO:0000256" key="1">
    <source>
        <dbReference type="ARBA" id="ARBA00023125"/>
    </source>
</evidence>
<dbReference type="OrthoDB" id="1919336at2759"/>
<dbReference type="GO" id="GO:0000978">
    <property type="term" value="F:RNA polymerase II cis-regulatory region sequence-specific DNA binding"/>
    <property type="evidence" value="ECO:0007669"/>
    <property type="project" value="TreeGrafter"/>
</dbReference>
<evidence type="ECO:0000256" key="3">
    <source>
        <dbReference type="PROSITE-ProRule" id="PRU00267"/>
    </source>
</evidence>
<dbReference type="SUPFAM" id="SSF47095">
    <property type="entry name" value="HMG-box"/>
    <property type="match status" value="1"/>
</dbReference>
<dbReference type="EMBL" id="JACGCI010000046">
    <property type="protein sequence ID" value="KAF6752051.1"/>
    <property type="molecule type" value="Genomic_DNA"/>
</dbReference>
<dbReference type="PROSITE" id="PS50118">
    <property type="entry name" value="HMG_BOX_2"/>
    <property type="match status" value="1"/>
</dbReference>
<dbReference type="InterPro" id="IPR036910">
    <property type="entry name" value="HMG_box_dom_sf"/>
</dbReference>
<dbReference type="InterPro" id="IPR009071">
    <property type="entry name" value="HMG_box_dom"/>
</dbReference>
<feature type="compositionally biased region" description="Low complexity" evidence="4">
    <location>
        <begin position="328"/>
        <end position="346"/>
    </location>
</feature>
<evidence type="ECO:0000313" key="7">
    <source>
        <dbReference type="Proteomes" id="UP000521943"/>
    </source>
</evidence>
<feature type="compositionally biased region" description="Basic residues" evidence="4">
    <location>
        <begin position="153"/>
        <end position="164"/>
    </location>
</feature>
<dbReference type="InterPro" id="IPR050140">
    <property type="entry name" value="SRY-related_HMG-box_TF-like"/>
</dbReference>
<feature type="compositionally biased region" description="Basic and acidic residues" evidence="4">
    <location>
        <begin position="29"/>
        <end position="40"/>
    </location>
</feature>
<dbReference type="GO" id="GO:0030154">
    <property type="term" value="P:cell differentiation"/>
    <property type="evidence" value="ECO:0007669"/>
    <property type="project" value="TreeGrafter"/>
</dbReference>
<evidence type="ECO:0000256" key="2">
    <source>
        <dbReference type="ARBA" id="ARBA00023163"/>
    </source>
</evidence>